<feature type="region of interest" description="Disordered" evidence="2">
    <location>
        <begin position="111"/>
        <end position="148"/>
    </location>
</feature>
<gene>
    <name evidence="3" type="ORF">COW36_23005</name>
</gene>
<evidence type="ECO:0000313" key="3">
    <source>
        <dbReference type="EMBL" id="PIW14120.1"/>
    </source>
</evidence>
<evidence type="ECO:0000256" key="2">
    <source>
        <dbReference type="SAM" id="MobiDB-lite"/>
    </source>
</evidence>
<evidence type="ECO:0000256" key="1">
    <source>
        <dbReference type="SAM" id="Coils"/>
    </source>
</evidence>
<sequence length="335" mass="36145">MNISPQYPAYGAPVPTYGNPNGPYVPSGQVPYGSPGYANDVYRPTGPYQTGYVQGASAAYGASSSISSAASGIGNIFTSLTSIIAKILNTIVSLVVKVIKGILGFFGIGKDKQKQQQPQQGQPPMPGGAQPGMMPPGGSMPQAPPGTDINQARQVVAGDLQQVQDPGTAFRHIDLHAKKALDNRRQAEEEARHAESLAQEASVLAQRIEQSQGRMPPQQLNQTLSELESKKSQALESLKRAEEYTKATYDEALYANLAMDELLPRFPQVPALAQDANRTVQDAWKAWTTGVEESQYLFFTKKLPAAPEVFTRSVGTVTAYLNQVDQILGRVVIQR</sequence>
<protein>
    <submittedName>
        <fullName evidence="3">Uncharacterized protein</fullName>
    </submittedName>
</protein>
<reference evidence="3 4" key="1">
    <citation type="submission" date="2017-09" db="EMBL/GenBank/DDBJ databases">
        <title>Depth-based differentiation of microbial function through sediment-hosted aquifers and enrichment of novel symbionts in the deep terrestrial subsurface.</title>
        <authorList>
            <person name="Probst A.J."/>
            <person name="Ladd B."/>
            <person name="Jarett J.K."/>
            <person name="Geller-Mcgrath D.E."/>
            <person name="Sieber C.M."/>
            <person name="Emerson J.B."/>
            <person name="Anantharaman K."/>
            <person name="Thomas B.C."/>
            <person name="Malmstrom R."/>
            <person name="Stieglmeier M."/>
            <person name="Klingl A."/>
            <person name="Woyke T."/>
            <person name="Ryan C.M."/>
            <person name="Banfield J.F."/>
        </authorList>
    </citation>
    <scope>NUCLEOTIDE SEQUENCE [LARGE SCALE GENOMIC DNA]</scope>
    <source>
        <strain evidence="3">CG17_big_fil_post_rev_8_21_14_2_50_48_46</strain>
    </source>
</reference>
<dbReference type="Proteomes" id="UP000231019">
    <property type="component" value="Unassembled WGS sequence"/>
</dbReference>
<accession>A0A2M7FXU9</accession>
<evidence type="ECO:0000313" key="4">
    <source>
        <dbReference type="Proteomes" id="UP000231019"/>
    </source>
</evidence>
<organism evidence="3 4">
    <name type="scientific">bacterium (Candidatus Blackallbacteria) CG17_big_fil_post_rev_8_21_14_2_50_48_46</name>
    <dbReference type="NCBI Taxonomy" id="2014261"/>
    <lineage>
        <taxon>Bacteria</taxon>
        <taxon>Candidatus Blackallbacteria</taxon>
    </lineage>
</organism>
<proteinExistence type="predicted"/>
<feature type="coiled-coil region" evidence="1">
    <location>
        <begin position="177"/>
        <end position="244"/>
    </location>
</feature>
<name>A0A2M7FXU9_9BACT</name>
<keyword evidence="1" id="KW-0175">Coiled coil</keyword>
<dbReference type="EMBL" id="PFFQ01000064">
    <property type="protein sequence ID" value="PIW14120.1"/>
    <property type="molecule type" value="Genomic_DNA"/>
</dbReference>
<dbReference type="AlphaFoldDB" id="A0A2M7FXU9"/>
<comment type="caution">
    <text evidence="3">The sequence shown here is derived from an EMBL/GenBank/DDBJ whole genome shotgun (WGS) entry which is preliminary data.</text>
</comment>
<feature type="compositionally biased region" description="Low complexity" evidence="2">
    <location>
        <begin position="127"/>
        <end position="141"/>
    </location>
</feature>